<dbReference type="Gene3D" id="2.40.160.20">
    <property type="match status" value="1"/>
</dbReference>
<dbReference type="HOGENOM" id="CLU_096872_1_2_1"/>
<dbReference type="OrthoDB" id="2544694at2759"/>
<dbReference type="Pfam" id="PF11578">
    <property type="entry name" value="DUF3237"/>
    <property type="match status" value="1"/>
</dbReference>
<evidence type="ECO:0000313" key="2">
    <source>
        <dbReference type="Proteomes" id="UP000012174"/>
    </source>
</evidence>
<dbReference type="OMA" id="FRTPSEW"/>
<name>M7SEU9_EUTLA</name>
<keyword evidence="2" id="KW-1185">Reference proteome</keyword>
<proteinExistence type="predicted"/>
<dbReference type="Proteomes" id="UP000012174">
    <property type="component" value="Unassembled WGS sequence"/>
</dbReference>
<dbReference type="EMBL" id="KB707000">
    <property type="protein sequence ID" value="EMR64784.1"/>
    <property type="molecule type" value="Genomic_DNA"/>
</dbReference>
<dbReference type="STRING" id="1287681.M7SEU9"/>
<sequence>MPIQPLLTNGGIIESVGDFEPKCKFTIVNSIDYFTVDADKSHGRVDAQGALVDEKGRSARVMIDGVIKLNEDNLPLVYNQPDARSSPWDHGIEFFKFQTGHPEYKALEDMRFAGSVRFTYVDGVRTGIEARISQIIPGTGMD</sequence>
<dbReference type="KEGG" id="ela:UCREL1_8244"/>
<evidence type="ECO:0000313" key="1">
    <source>
        <dbReference type="EMBL" id="EMR64784.1"/>
    </source>
</evidence>
<gene>
    <name evidence="1" type="ORF">UCREL1_8244</name>
</gene>
<protein>
    <submittedName>
        <fullName evidence="1">Uncharacterized protein</fullName>
    </submittedName>
</protein>
<accession>M7SEU9</accession>
<reference evidence="2" key="1">
    <citation type="journal article" date="2013" name="Genome Announc.">
        <title>Draft genome sequence of the grapevine dieback fungus Eutypa lata UCR-EL1.</title>
        <authorList>
            <person name="Blanco-Ulate B."/>
            <person name="Rolshausen P.E."/>
            <person name="Cantu D."/>
        </authorList>
    </citation>
    <scope>NUCLEOTIDE SEQUENCE [LARGE SCALE GENOMIC DNA]</scope>
    <source>
        <strain evidence="2">UCR-EL1</strain>
    </source>
</reference>
<organism evidence="1 2">
    <name type="scientific">Eutypa lata (strain UCR-EL1)</name>
    <name type="common">Grapevine dieback disease fungus</name>
    <name type="synonym">Eutypa armeniacae</name>
    <dbReference type="NCBI Taxonomy" id="1287681"/>
    <lineage>
        <taxon>Eukaryota</taxon>
        <taxon>Fungi</taxon>
        <taxon>Dikarya</taxon>
        <taxon>Ascomycota</taxon>
        <taxon>Pezizomycotina</taxon>
        <taxon>Sordariomycetes</taxon>
        <taxon>Xylariomycetidae</taxon>
        <taxon>Xylariales</taxon>
        <taxon>Diatrypaceae</taxon>
        <taxon>Eutypa</taxon>
    </lineage>
</organism>
<dbReference type="AlphaFoldDB" id="M7SEU9"/>